<keyword evidence="7" id="KW-0408">Iron</keyword>
<keyword evidence="15" id="KW-1185">Reference proteome</keyword>
<evidence type="ECO:0000256" key="3">
    <source>
        <dbReference type="ARBA" id="ARBA00022692"/>
    </source>
</evidence>
<evidence type="ECO:0000256" key="7">
    <source>
        <dbReference type="ARBA" id="ARBA00023004"/>
    </source>
</evidence>
<keyword evidence="8" id="KW-0350">Heme biosynthesis</keyword>
<keyword evidence="6" id="KW-0560">Oxidoreductase</keyword>
<dbReference type="GO" id="GO:0006784">
    <property type="term" value="P:heme A biosynthetic process"/>
    <property type="evidence" value="ECO:0007669"/>
    <property type="project" value="InterPro"/>
</dbReference>
<evidence type="ECO:0000256" key="1">
    <source>
        <dbReference type="ARBA" id="ARBA00004141"/>
    </source>
</evidence>
<evidence type="ECO:0000313" key="15">
    <source>
        <dbReference type="Proteomes" id="UP000532440"/>
    </source>
</evidence>
<feature type="transmembrane region" description="Helical" evidence="12">
    <location>
        <begin position="127"/>
        <end position="151"/>
    </location>
</feature>
<feature type="transmembrane region" description="Helical" evidence="12">
    <location>
        <begin position="72"/>
        <end position="91"/>
    </location>
</feature>
<feature type="transmembrane region" description="Helical" evidence="12">
    <location>
        <begin position="301"/>
        <end position="318"/>
    </location>
</feature>
<evidence type="ECO:0000313" key="14">
    <source>
        <dbReference type="EMBL" id="MBB5271140.1"/>
    </source>
</evidence>
<evidence type="ECO:0000256" key="12">
    <source>
        <dbReference type="SAM" id="Phobius"/>
    </source>
</evidence>
<feature type="transmembrane region" description="Helical" evidence="12">
    <location>
        <begin position="226"/>
        <end position="244"/>
    </location>
</feature>
<keyword evidence="5 12" id="KW-1133">Transmembrane helix</keyword>
<evidence type="ECO:0000256" key="4">
    <source>
        <dbReference type="ARBA" id="ARBA00022723"/>
    </source>
</evidence>
<comment type="subcellular location">
    <subcellularLocation>
        <location evidence="1">Membrane</location>
        <topology evidence="1">Multi-pass membrane protein</topology>
    </subcellularLocation>
</comment>
<dbReference type="InterPro" id="IPR003780">
    <property type="entry name" value="COX15/CtaA_fam"/>
</dbReference>
<dbReference type="GO" id="GO:0046872">
    <property type="term" value="F:metal ion binding"/>
    <property type="evidence" value="ECO:0007669"/>
    <property type="project" value="UniProtKB-KW"/>
</dbReference>
<comment type="pathway">
    <text evidence="11">Porphyrin-containing compound metabolism.</text>
</comment>
<evidence type="ECO:0000256" key="8">
    <source>
        <dbReference type="ARBA" id="ARBA00023133"/>
    </source>
</evidence>
<dbReference type="Proteomes" id="UP000532440">
    <property type="component" value="Unassembled WGS sequence"/>
</dbReference>
<dbReference type="PANTHER" id="PTHR35457:SF1">
    <property type="entry name" value="HEME A SYNTHASE"/>
    <property type="match status" value="1"/>
</dbReference>
<dbReference type="InterPro" id="IPR050450">
    <property type="entry name" value="COX15/CtaA_HemeA_synthase"/>
</dbReference>
<dbReference type="RefSeq" id="WP_183965144.1">
    <property type="nucleotide sequence ID" value="NZ_BAABEW010000017.1"/>
</dbReference>
<comment type="caution">
    <text evidence="14">The sequence shown here is derived from an EMBL/GenBank/DDBJ whole genome shotgun (WGS) entry which is preliminary data.</text>
</comment>
<evidence type="ECO:0000256" key="9">
    <source>
        <dbReference type="ARBA" id="ARBA00023136"/>
    </source>
</evidence>
<keyword evidence="2" id="KW-1003">Cell membrane</keyword>
<sequence length="330" mass="33260">MIRRLALLACIFTLCISAASAFIRNTQAGLGCSPWPQCLAQQAEARGGSGMLRMAPSTTGPGEVDAVFVARALHRISAVLVGLLALGIVLFGWSRLGASDRAAAAFALVDTVFLSWLGRYTPHDVPLVTIGNVLGGFALAAAFGWIAAGGTRAGQAATSGRMYLAWTALALAGLQSALGVTIGARDAVGVCVRPLCLPQGPVDAAVFDPRVAQAIASAADGQALHLAHRLLAIVVAVLVLLLALRSASRPGPRTASRSGSQTGGAASARRRPALGALACILLLAPLGLATAAGLLGPGGGTLHNVLAGTCFVLLAVAARPASNHVGIDSH</sequence>
<feature type="transmembrane region" description="Helical" evidence="12">
    <location>
        <begin position="103"/>
        <end position="121"/>
    </location>
</feature>
<dbReference type="EMBL" id="JACHGB010000002">
    <property type="protein sequence ID" value="MBB5271140.1"/>
    <property type="molecule type" value="Genomic_DNA"/>
</dbReference>
<feature type="signal peptide" evidence="13">
    <location>
        <begin position="1"/>
        <end position="21"/>
    </location>
</feature>
<protein>
    <submittedName>
        <fullName evidence="14">Cytochrome c oxidase assembly protein subunit 15</fullName>
    </submittedName>
</protein>
<proteinExistence type="predicted"/>
<feature type="transmembrane region" description="Helical" evidence="12">
    <location>
        <begin position="274"/>
        <end position="295"/>
    </location>
</feature>
<gene>
    <name evidence="14" type="ORF">HNQ70_001144</name>
</gene>
<keyword evidence="9 12" id="KW-0472">Membrane</keyword>
<evidence type="ECO:0000256" key="6">
    <source>
        <dbReference type="ARBA" id="ARBA00023002"/>
    </source>
</evidence>
<accession>A0A7W8HH46</accession>
<dbReference type="GO" id="GO:0016491">
    <property type="term" value="F:oxidoreductase activity"/>
    <property type="evidence" value="ECO:0007669"/>
    <property type="project" value="UniProtKB-KW"/>
</dbReference>
<feature type="transmembrane region" description="Helical" evidence="12">
    <location>
        <begin position="163"/>
        <end position="184"/>
    </location>
</feature>
<dbReference type="Pfam" id="PF02628">
    <property type="entry name" value="COX15-CtaA"/>
    <property type="match status" value="1"/>
</dbReference>
<feature type="chain" id="PRO_5030881390" evidence="13">
    <location>
        <begin position="22"/>
        <end position="330"/>
    </location>
</feature>
<evidence type="ECO:0000256" key="10">
    <source>
        <dbReference type="ARBA" id="ARBA00023157"/>
    </source>
</evidence>
<dbReference type="PANTHER" id="PTHR35457">
    <property type="entry name" value="HEME A SYNTHASE"/>
    <property type="match status" value="1"/>
</dbReference>
<evidence type="ECO:0000256" key="2">
    <source>
        <dbReference type="ARBA" id="ARBA00022475"/>
    </source>
</evidence>
<keyword evidence="4" id="KW-0479">Metal-binding</keyword>
<organism evidence="14 15">
    <name type="scientific">Quisquiliibacterium transsilvanicum</name>
    <dbReference type="NCBI Taxonomy" id="1549638"/>
    <lineage>
        <taxon>Bacteria</taxon>
        <taxon>Pseudomonadati</taxon>
        <taxon>Pseudomonadota</taxon>
        <taxon>Betaproteobacteria</taxon>
        <taxon>Burkholderiales</taxon>
        <taxon>Burkholderiaceae</taxon>
        <taxon>Quisquiliibacterium</taxon>
    </lineage>
</organism>
<evidence type="ECO:0000256" key="5">
    <source>
        <dbReference type="ARBA" id="ARBA00022989"/>
    </source>
</evidence>
<dbReference type="AlphaFoldDB" id="A0A7W8HH46"/>
<evidence type="ECO:0000256" key="11">
    <source>
        <dbReference type="ARBA" id="ARBA00023444"/>
    </source>
</evidence>
<evidence type="ECO:0000256" key="13">
    <source>
        <dbReference type="SAM" id="SignalP"/>
    </source>
</evidence>
<keyword evidence="3 12" id="KW-0812">Transmembrane</keyword>
<keyword evidence="10" id="KW-1015">Disulfide bond</keyword>
<name>A0A7W8HH46_9BURK</name>
<dbReference type="GO" id="GO:0016020">
    <property type="term" value="C:membrane"/>
    <property type="evidence" value="ECO:0007669"/>
    <property type="project" value="UniProtKB-SubCell"/>
</dbReference>
<reference evidence="14 15" key="1">
    <citation type="submission" date="2020-08" db="EMBL/GenBank/DDBJ databases">
        <title>Genomic Encyclopedia of Type Strains, Phase IV (KMG-IV): sequencing the most valuable type-strain genomes for metagenomic binning, comparative biology and taxonomic classification.</title>
        <authorList>
            <person name="Goeker M."/>
        </authorList>
    </citation>
    <scope>NUCLEOTIDE SEQUENCE [LARGE SCALE GENOMIC DNA]</scope>
    <source>
        <strain evidence="14 15">DSM 29781</strain>
    </source>
</reference>
<keyword evidence="13" id="KW-0732">Signal</keyword>